<evidence type="ECO:0000313" key="1">
    <source>
        <dbReference type="EMBL" id="AAY61352.1"/>
    </source>
</evidence>
<name>Q4UM68_RICFE</name>
<dbReference type="KEGG" id="rfe:RF_0501"/>
<evidence type="ECO:0008006" key="3">
    <source>
        <dbReference type="Google" id="ProtNLM"/>
    </source>
</evidence>
<dbReference type="Proteomes" id="UP000008548">
    <property type="component" value="Chromosome"/>
</dbReference>
<keyword evidence="2" id="KW-1185">Reference proteome</keyword>
<sequence length="249" mass="28500">MSTKYYKLAFEKLPTQTEIAYSLWSNYRIQGEFEKAKNLIPKVQEGCIKYFLEMLTNPYEVSYKSKQFVSIEKNILSPSYLSLYNACEYMAFYNKIPDKQKITIKQQATLTKKLEDNSSNNALLAFSLALCSKQFKTASELLNKIPEHQINLYGKAIIKLRSYIDPNYTLPQNNTLNPNEKVEVLNAVSTTLIADSKTKLTSEKSEKIFQNVENALQNDSCNENTLEIGVVSALLNNNQEKVQENMQVN</sequence>
<evidence type="ECO:0000313" key="2">
    <source>
        <dbReference type="Proteomes" id="UP000008548"/>
    </source>
</evidence>
<reference evidence="1 2" key="1">
    <citation type="journal article" date="2005" name="PLoS Biol.">
        <title>The genome sequence of Rickettsia felis identifies the first putative conjugative plasmid in an obligate intracellular parasite.</title>
        <authorList>
            <person name="Ogata H."/>
            <person name="Renesto P."/>
            <person name="Audic S."/>
            <person name="Robert C."/>
            <person name="Blanc G."/>
            <person name="Fournier P.E."/>
            <person name="Parinello H."/>
            <person name="Claverie J.M."/>
            <person name="Raoult D."/>
        </authorList>
    </citation>
    <scope>NUCLEOTIDE SEQUENCE [LARGE SCALE GENOMIC DNA]</scope>
    <source>
        <strain evidence="2">ATCC VR-1525 / URRWXCal2</strain>
    </source>
</reference>
<dbReference type="EMBL" id="CP000053">
    <property type="protein sequence ID" value="AAY61352.1"/>
    <property type="molecule type" value="Genomic_DNA"/>
</dbReference>
<dbReference type="HOGENOM" id="CLU_1115107_0_0_5"/>
<accession>Q4UM68</accession>
<gene>
    <name evidence="1" type="ordered locus">RF_0501</name>
</gene>
<proteinExistence type="predicted"/>
<protein>
    <recommendedName>
        <fullName evidence="3">Tetratricopeptide repeat family protein</fullName>
    </recommendedName>
</protein>
<organism evidence="1 2">
    <name type="scientific">Rickettsia felis (strain ATCC VR-1525 / URRWXCal2)</name>
    <name type="common">Rickettsia azadi</name>
    <dbReference type="NCBI Taxonomy" id="315456"/>
    <lineage>
        <taxon>Bacteria</taxon>
        <taxon>Pseudomonadati</taxon>
        <taxon>Pseudomonadota</taxon>
        <taxon>Alphaproteobacteria</taxon>
        <taxon>Rickettsiales</taxon>
        <taxon>Rickettsiaceae</taxon>
        <taxon>Rickettsieae</taxon>
        <taxon>Rickettsia</taxon>
        <taxon>spotted fever group</taxon>
    </lineage>
</organism>
<dbReference type="AlphaFoldDB" id="Q4UM68"/>